<feature type="transmembrane region" description="Helical" evidence="1">
    <location>
        <begin position="90"/>
        <end position="111"/>
    </location>
</feature>
<dbReference type="GO" id="GO:0016874">
    <property type="term" value="F:ligase activity"/>
    <property type="evidence" value="ECO:0007669"/>
    <property type="project" value="UniProtKB-KW"/>
</dbReference>
<feature type="non-terminal residue" evidence="2">
    <location>
        <position position="1"/>
    </location>
</feature>
<keyword evidence="2" id="KW-0436">Ligase</keyword>
<sequence>DYMMYNIVSEKALVAGWELAGPFGHGNVLGMYCAVAFALVPLIPGTRWRILCAAILFATAVASASRTAVIAMVIVLLWWSLCHFRQIVSIRLAGTVAASCSAAAMVVIPFLDWDPHAFTDRASIWVASVGVWQ</sequence>
<proteinExistence type="predicted"/>
<dbReference type="Proteomes" id="UP000315759">
    <property type="component" value="Unassembled WGS sequence"/>
</dbReference>
<dbReference type="EMBL" id="VIFX01000180">
    <property type="protein sequence ID" value="TQR76544.1"/>
    <property type="molecule type" value="Genomic_DNA"/>
</dbReference>
<evidence type="ECO:0000256" key="1">
    <source>
        <dbReference type="SAM" id="Phobius"/>
    </source>
</evidence>
<feature type="transmembrane region" description="Helical" evidence="1">
    <location>
        <begin position="23"/>
        <end position="43"/>
    </location>
</feature>
<name>A0A544VQ68_9MYCO</name>
<organism evidence="2 3">
    <name type="scientific">Mycolicibacterium hodleri</name>
    <dbReference type="NCBI Taxonomy" id="49897"/>
    <lineage>
        <taxon>Bacteria</taxon>
        <taxon>Bacillati</taxon>
        <taxon>Actinomycetota</taxon>
        <taxon>Actinomycetes</taxon>
        <taxon>Mycobacteriales</taxon>
        <taxon>Mycobacteriaceae</taxon>
        <taxon>Mycolicibacterium</taxon>
    </lineage>
</organism>
<keyword evidence="1" id="KW-1133">Transmembrane helix</keyword>
<keyword evidence="3" id="KW-1185">Reference proteome</keyword>
<keyword evidence="1" id="KW-0472">Membrane</keyword>
<comment type="caution">
    <text evidence="2">The sequence shown here is derived from an EMBL/GenBank/DDBJ whole genome shotgun (WGS) entry which is preliminary data.</text>
</comment>
<feature type="transmembrane region" description="Helical" evidence="1">
    <location>
        <begin position="50"/>
        <end position="78"/>
    </location>
</feature>
<evidence type="ECO:0000313" key="3">
    <source>
        <dbReference type="Proteomes" id="UP000315759"/>
    </source>
</evidence>
<accession>A0A544VQ68</accession>
<feature type="non-terminal residue" evidence="2">
    <location>
        <position position="133"/>
    </location>
</feature>
<gene>
    <name evidence="2" type="ORF">D8S82_33695</name>
</gene>
<protein>
    <submittedName>
        <fullName evidence="2">Ligase</fullName>
    </submittedName>
</protein>
<dbReference type="AlphaFoldDB" id="A0A544VQ68"/>
<keyword evidence="1" id="KW-0812">Transmembrane</keyword>
<reference evidence="2 3" key="1">
    <citation type="submission" date="2018-10" db="EMBL/GenBank/DDBJ databases">
        <title>Draft genome of Mycobacterium hodleri strain B.</title>
        <authorList>
            <person name="Amande T.J."/>
            <person name="Mcgenity T.J."/>
        </authorList>
    </citation>
    <scope>NUCLEOTIDE SEQUENCE [LARGE SCALE GENOMIC DNA]</scope>
    <source>
        <strain evidence="2 3">B</strain>
    </source>
</reference>
<evidence type="ECO:0000313" key="2">
    <source>
        <dbReference type="EMBL" id="TQR76544.1"/>
    </source>
</evidence>